<protein>
    <submittedName>
        <fullName evidence="1">CoA transferase</fullName>
    </submittedName>
</protein>
<dbReference type="PANTHER" id="PTHR48228:SF4">
    <property type="entry name" value="BLR3030 PROTEIN"/>
    <property type="match status" value="1"/>
</dbReference>
<accession>A0ABU9RYW5</accession>
<dbReference type="Pfam" id="PF02515">
    <property type="entry name" value="CoA_transf_3"/>
    <property type="match status" value="1"/>
</dbReference>
<dbReference type="InterPro" id="IPR050509">
    <property type="entry name" value="CoA-transferase_III"/>
</dbReference>
<dbReference type="EMBL" id="JAYMRV010000011">
    <property type="protein sequence ID" value="MEM5425260.1"/>
    <property type="molecule type" value="Genomic_DNA"/>
</dbReference>
<dbReference type="SUPFAM" id="SSF89796">
    <property type="entry name" value="CoA-transferase family III (CaiB/BaiF)"/>
    <property type="match status" value="2"/>
</dbReference>
<evidence type="ECO:0000313" key="1">
    <source>
        <dbReference type="EMBL" id="MEM5425260.1"/>
    </source>
</evidence>
<dbReference type="PANTHER" id="PTHR48228">
    <property type="entry name" value="SUCCINYL-COA--D-CITRAMALATE COA-TRANSFERASE"/>
    <property type="match status" value="1"/>
</dbReference>
<comment type="caution">
    <text evidence="1">The sequence shown here is derived from an EMBL/GenBank/DDBJ whole genome shotgun (WGS) entry which is preliminary data.</text>
</comment>
<proteinExistence type="predicted"/>
<dbReference type="Gene3D" id="3.40.50.10540">
    <property type="entry name" value="Crotonobetainyl-coa:carnitine coa-transferase, domain 1"/>
    <property type="match status" value="1"/>
</dbReference>
<evidence type="ECO:0000313" key="2">
    <source>
        <dbReference type="Proteomes" id="UP001489897"/>
    </source>
</evidence>
<sequence length="502" mass="54770">MPINSGESLTMQLEHNLAYRQTSTEFDMAGETEALLASIGASSSESGGALSFYGSDPIVPCVVRFGAAAAAALAAKALLVASIWRLRTGESQDIHVDVRKALRRFAPFAEGRWELLNGYPGGMHSNLDSTVGAKQYQSKDGKWFLPVNPYPGTYRRFLELLDVNGSHTSVLNAIAQWHSSDLEEAAVKAGICMPMARSLPEIMAMDCYTQGLRDMPLISVERISDSPAKPFTANPTTPLCGIRALGLGHVIAGASIGRALALHGADVLNVWNPQDWEHDIFLNTSHIGMRSTTLSLKAPASRSKFLELMSGADIFFHNRRFDYLARYGLTAEEMCAANPGLIHTNVLYCNEPGHPWSDRVGFDINVGFALGLNSLEGTEDNPEFPSIFVVNDFVGSWLATIGTLQALKRRAVEGGSYKVTVSLSRALLWLFSMGIFDKAFAHRVAGSSEEHRYVEPEQFTVETPMGTYTGVAEMVAMSKTPGSYRFPREPRGAAKPEWLPEA</sequence>
<keyword evidence="1" id="KW-0808">Transferase</keyword>
<dbReference type="InterPro" id="IPR003673">
    <property type="entry name" value="CoA-Trfase_fam_III"/>
</dbReference>
<reference evidence="1 2" key="1">
    <citation type="submission" date="2024-01" db="EMBL/GenBank/DDBJ databases">
        <title>The diversity of rhizobia nodulating Mimosa spp. in eleven states of Brazil covering several biomes is determined by host plant, location, and edaphic factors.</title>
        <authorList>
            <person name="Rouws L."/>
            <person name="Barauna A."/>
            <person name="Beukes C."/>
            <person name="De Faria S.M."/>
            <person name="Gross E."/>
            <person name="Dos Reis Junior F.B."/>
            <person name="Simon M."/>
            <person name="Maluk M."/>
            <person name="Odee D.W."/>
            <person name="Kenicer G."/>
            <person name="Young J.P.W."/>
            <person name="Reis V.M."/>
            <person name="Zilli J."/>
            <person name="James E.K."/>
        </authorList>
    </citation>
    <scope>NUCLEOTIDE SEQUENCE [LARGE SCALE GENOMIC DNA]</scope>
    <source>
        <strain evidence="1 2">JPY167</strain>
    </source>
</reference>
<gene>
    <name evidence="1" type="ORF">VSR73_29905</name>
</gene>
<organism evidence="1 2">
    <name type="scientific">Paraburkholderia ferrariae</name>
    <dbReference type="NCBI Taxonomy" id="386056"/>
    <lineage>
        <taxon>Bacteria</taxon>
        <taxon>Pseudomonadati</taxon>
        <taxon>Pseudomonadota</taxon>
        <taxon>Betaproteobacteria</taxon>
        <taxon>Burkholderiales</taxon>
        <taxon>Burkholderiaceae</taxon>
        <taxon>Paraburkholderia</taxon>
    </lineage>
</organism>
<dbReference type="RefSeq" id="WP_342949287.1">
    <property type="nucleotide sequence ID" value="NZ_JAYMRV010000011.1"/>
</dbReference>
<dbReference type="Proteomes" id="UP001489897">
    <property type="component" value="Unassembled WGS sequence"/>
</dbReference>
<dbReference type="GO" id="GO:0016740">
    <property type="term" value="F:transferase activity"/>
    <property type="evidence" value="ECO:0007669"/>
    <property type="project" value="UniProtKB-KW"/>
</dbReference>
<keyword evidence="2" id="KW-1185">Reference proteome</keyword>
<dbReference type="InterPro" id="IPR023606">
    <property type="entry name" value="CoA-Trfase_III_dom_1_sf"/>
</dbReference>
<name>A0ABU9RYW5_9BURK</name>